<dbReference type="EMBL" id="GGEC01051224">
    <property type="protein sequence ID" value="MBX31708.1"/>
    <property type="molecule type" value="Transcribed_RNA"/>
</dbReference>
<evidence type="ECO:0000256" key="4">
    <source>
        <dbReference type="ARBA" id="ARBA00022679"/>
    </source>
</evidence>
<dbReference type="InterPro" id="IPR002213">
    <property type="entry name" value="UDP_glucos_trans"/>
</dbReference>
<dbReference type="GO" id="GO:0080043">
    <property type="term" value="F:quercetin 3-O-glucosyltransferase activity"/>
    <property type="evidence" value="ECO:0007669"/>
    <property type="project" value="TreeGrafter"/>
</dbReference>
<comment type="similarity">
    <text evidence="2 6">Belongs to the UDP-glycosyltransferase family.</text>
</comment>
<evidence type="ECO:0000256" key="1">
    <source>
        <dbReference type="ARBA" id="ARBA00004935"/>
    </source>
</evidence>
<dbReference type="PANTHER" id="PTHR11926:SF1392">
    <property type="entry name" value="GLYCOSYLTRANSFERASE"/>
    <property type="match status" value="1"/>
</dbReference>
<organism evidence="7">
    <name type="scientific">Rhizophora mucronata</name>
    <name type="common">Asiatic mangrove</name>
    <dbReference type="NCBI Taxonomy" id="61149"/>
    <lineage>
        <taxon>Eukaryota</taxon>
        <taxon>Viridiplantae</taxon>
        <taxon>Streptophyta</taxon>
        <taxon>Embryophyta</taxon>
        <taxon>Tracheophyta</taxon>
        <taxon>Spermatophyta</taxon>
        <taxon>Magnoliopsida</taxon>
        <taxon>eudicotyledons</taxon>
        <taxon>Gunneridae</taxon>
        <taxon>Pentapetalae</taxon>
        <taxon>rosids</taxon>
        <taxon>fabids</taxon>
        <taxon>Malpighiales</taxon>
        <taxon>Rhizophoraceae</taxon>
        <taxon>Rhizophora</taxon>
    </lineage>
</organism>
<sequence>MVEAGELPIKGKEDMDRIITKVPGMETFLRCRDLPSFCRASDMEDSNLQLVMNETRRSTKAQGLILNTFEDLEAPILSQIRTQIPKVYTVGPLHEHLRLKLQRAKTPESYHSSNSIREVDRSCMSWLDSQPPRSVLYVSFGSVTLMEREQLLELWHGIVNSKKRFLWVVRPDIISRGDGPEDKDVPLELLEGTKERGYMVGWAPQEEVLAHKAVGGFLTHGGWNSTLESIVAGVPMICWPYFADQQINSRFVEVVWKLGLDTKDVCDRRVVEMMVSDLMVNRREEFLRSTARMADLARKSVGEGGSSSYHLDRLIEDVRLMTVKGTNN</sequence>
<dbReference type="GO" id="GO:0047213">
    <property type="term" value="F:anthocyanidin 3-O-glucosyltransferase activity"/>
    <property type="evidence" value="ECO:0007669"/>
    <property type="project" value="UniProtKB-EC"/>
</dbReference>
<dbReference type="AlphaFoldDB" id="A0A2P2MNA8"/>
<dbReference type="EC" id="2.4.1.115" evidence="3"/>
<evidence type="ECO:0000313" key="7">
    <source>
        <dbReference type="EMBL" id="MBX31708.1"/>
    </source>
</evidence>
<dbReference type="FunFam" id="3.40.50.2000:FF:000040">
    <property type="entry name" value="UDP-glycosyltransferase 76C1"/>
    <property type="match status" value="1"/>
</dbReference>
<protein>
    <recommendedName>
        <fullName evidence="3">anthocyanidin 3-O-glucosyltransferase</fullName>
        <ecNumber evidence="3">2.4.1.115</ecNumber>
    </recommendedName>
</protein>
<dbReference type="UniPathway" id="UPA00009"/>
<name>A0A2P2MNA8_RHIMU</name>
<reference evidence="7" key="1">
    <citation type="submission" date="2018-02" db="EMBL/GenBank/DDBJ databases">
        <title>Rhizophora mucronata_Transcriptome.</title>
        <authorList>
            <person name="Meera S.P."/>
            <person name="Sreeshan A."/>
            <person name="Augustine A."/>
        </authorList>
    </citation>
    <scope>NUCLEOTIDE SEQUENCE</scope>
    <source>
        <tissue evidence="7">Leaf</tissue>
    </source>
</reference>
<dbReference type="Pfam" id="PF00201">
    <property type="entry name" value="UDPGT"/>
    <property type="match status" value="1"/>
</dbReference>
<evidence type="ECO:0000256" key="6">
    <source>
        <dbReference type="RuleBase" id="RU003718"/>
    </source>
</evidence>
<comment type="catalytic activity">
    <reaction evidence="5">
        <text>an anthocyanidin + UDP-alpha-D-glucose + H(+) = an anthocyanidin 3-O-beta-D-glucoside + UDP</text>
        <dbReference type="Rhea" id="RHEA:20093"/>
        <dbReference type="ChEBI" id="CHEBI:15378"/>
        <dbReference type="ChEBI" id="CHEBI:16307"/>
        <dbReference type="ChEBI" id="CHEBI:58223"/>
        <dbReference type="ChEBI" id="CHEBI:58885"/>
        <dbReference type="ChEBI" id="CHEBI:143576"/>
        <dbReference type="EC" id="2.4.1.115"/>
    </reaction>
</comment>
<dbReference type="GO" id="GO:0009718">
    <property type="term" value="P:anthocyanin-containing compound biosynthetic process"/>
    <property type="evidence" value="ECO:0007669"/>
    <property type="project" value="UniProtKB-UniPathway"/>
</dbReference>
<keyword evidence="6" id="KW-0328">Glycosyltransferase</keyword>
<evidence type="ECO:0000256" key="2">
    <source>
        <dbReference type="ARBA" id="ARBA00009995"/>
    </source>
</evidence>
<proteinExistence type="inferred from homology"/>
<dbReference type="GO" id="GO:0080044">
    <property type="term" value="F:quercetin 7-O-glucosyltransferase activity"/>
    <property type="evidence" value="ECO:0007669"/>
    <property type="project" value="TreeGrafter"/>
</dbReference>
<comment type="pathway">
    <text evidence="1">Pigment biosynthesis; anthocyanin biosynthesis.</text>
</comment>
<dbReference type="InterPro" id="IPR035595">
    <property type="entry name" value="UDP_glycos_trans_CS"/>
</dbReference>
<dbReference type="PANTHER" id="PTHR11926">
    <property type="entry name" value="GLUCOSYL/GLUCURONOSYL TRANSFERASES"/>
    <property type="match status" value="1"/>
</dbReference>
<dbReference type="SUPFAM" id="SSF53756">
    <property type="entry name" value="UDP-Glycosyltransferase/glycogen phosphorylase"/>
    <property type="match status" value="1"/>
</dbReference>
<evidence type="ECO:0000256" key="3">
    <source>
        <dbReference type="ARBA" id="ARBA00012585"/>
    </source>
</evidence>
<evidence type="ECO:0000256" key="5">
    <source>
        <dbReference type="ARBA" id="ARBA00047606"/>
    </source>
</evidence>
<keyword evidence="4 6" id="KW-0808">Transferase</keyword>
<accession>A0A2P2MNA8</accession>
<dbReference type="PROSITE" id="PS00375">
    <property type="entry name" value="UDPGT"/>
    <property type="match status" value="1"/>
</dbReference>
<dbReference type="CDD" id="cd03784">
    <property type="entry name" value="GT1_Gtf-like"/>
    <property type="match status" value="1"/>
</dbReference>
<dbReference type="Gene3D" id="3.40.50.2000">
    <property type="entry name" value="Glycogen Phosphorylase B"/>
    <property type="match status" value="2"/>
</dbReference>